<dbReference type="Gene3D" id="3.40.630.10">
    <property type="entry name" value="Zn peptidases"/>
    <property type="match status" value="1"/>
</dbReference>
<feature type="binding site" evidence="2">
    <location>
        <position position="161"/>
    </location>
    <ligand>
        <name>Mn(2+)</name>
        <dbReference type="ChEBI" id="CHEBI:29035"/>
        <label>2</label>
    </ligand>
</feature>
<dbReference type="AlphaFoldDB" id="A0A1S8MFD7"/>
<dbReference type="SUPFAM" id="SSF53187">
    <property type="entry name" value="Zn-dependent exopeptidases"/>
    <property type="match status" value="1"/>
</dbReference>
<sequence length="381" mass="42700">MSLKEESDKLIKKLTDYRRELHKYPELSMKEYQTTERIKKWLKENDIKILDFPIKVGVAAEIEGAYEGKTVALRADIDALPIEEKTGLSFASLNEGVMHACGHDFHTSAIMGAAMLLNERKSELHGKVRIIFQPGEETGKGSEYIIEKGLLKGVDCIFGMHNKPDLPVGTIGIKAGELMASVDRFEIKVIGMGGHAGIPNRCVDPIILATQIVSALQIIVSREVNPIDDIVISITKLNSGTTWNVISDKAEMEGTVRTFRNSMRNDIRNRIEKTAKGIAEALGGEIEFQWLAYSPVLENDSRFEKMLIEVAKENGYNYVKAEKNLGGEDFAFYQSVVPSFFVWMGVDGTEQWHRANYNLKEEALMVAANYFSEVALKILYK</sequence>
<dbReference type="InterPro" id="IPR036264">
    <property type="entry name" value="Bact_exopeptidase_dim_dom"/>
</dbReference>
<dbReference type="FunFam" id="3.30.70.360:FF:000001">
    <property type="entry name" value="N-acetyldiaminopimelate deacetylase"/>
    <property type="match status" value="1"/>
</dbReference>
<feature type="binding site" evidence="2">
    <location>
        <position position="101"/>
    </location>
    <ligand>
        <name>Mn(2+)</name>
        <dbReference type="ChEBI" id="CHEBI:29035"/>
        <label>2</label>
    </ligand>
</feature>
<dbReference type="RefSeq" id="WP_077832411.1">
    <property type="nucleotide sequence ID" value="NZ_CP096983.1"/>
</dbReference>
<keyword evidence="2" id="KW-0464">Manganese</keyword>
<gene>
    <name evidence="3" type="primary">scmP_1</name>
    <name evidence="3" type="ORF">CROST_014700</name>
</gene>
<dbReference type="Pfam" id="PF01546">
    <property type="entry name" value="Peptidase_M20"/>
    <property type="match status" value="1"/>
</dbReference>
<dbReference type="InterPro" id="IPR002933">
    <property type="entry name" value="Peptidase_M20"/>
</dbReference>
<dbReference type="GO" id="GO:0019877">
    <property type="term" value="P:diaminopimelate biosynthetic process"/>
    <property type="evidence" value="ECO:0007669"/>
    <property type="project" value="UniProtKB-ARBA"/>
</dbReference>
<reference evidence="3 4" key="1">
    <citation type="submission" date="2022-04" db="EMBL/GenBank/DDBJ databases">
        <title>Genome sequence of C. roseum typestrain.</title>
        <authorList>
            <person name="Poehlein A."/>
            <person name="Schoch T."/>
            <person name="Duerre P."/>
            <person name="Daniel R."/>
        </authorList>
    </citation>
    <scope>NUCLEOTIDE SEQUENCE [LARGE SCALE GENOMIC DNA]</scope>
    <source>
        <strain evidence="3 4">DSM 7320</strain>
    </source>
</reference>
<dbReference type="SUPFAM" id="SSF55031">
    <property type="entry name" value="Bacterial exopeptidase dimerisation domain"/>
    <property type="match status" value="1"/>
</dbReference>
<dbReference type="Pfam" id="PF07687">
    <property type="entry name" value="M20_dimer"/>
    <property type="match status" value="1"/>
</dbReference>
<name>A0A1S8MFD7_9CLOT</name>
<evidence type="ECO:0000313" key="3">
    <source>
        <dbReference type="EMBL" id="URZ10760.1"/>
    </source>
</evidence>
<keyword evidence="4" id="KW-1185">Reference proteome</keyword>
<dbReference type="EC" id="3.5.1.-" evidence="3"/>
<dbReference type="GO" id="GO:0046872">
    <property type="term" value="F:metal ion binding"/>
    <property type="evidence" value="ECO:0007669"/>
    <property type="project" value="UniProtKB-KW"/>
</dbReference>
<accession>A0A1S8MFD7</accession>
<organism evidence="3 4">
    <name type="scientific">Clostridium felsineum</name>
    <dbReference type="NCBI Taxonomy" id="36839"/>
    <lineage>
        <taxon>Bacteria</taxon>
        <taxon>Bacillati</taxon>
        <taxon>Bacillota</taxon>
        <taxon>Clostridia</taxon>
        <taxon>Eubacteriales</taxon>
        <taxon>Clostridiaceae</taxon>
        <taxon>Clostridium</taxon>
    </lineage>
</organism>
<dbReference type="InterPro" id="IPR011650">
    <property type="entry name" value="Peptidase_M20_dimer"/>
</dbReference>
<keyword evidence="1 3" id="KW-0378">Hydrolase</keyword>
<dbReference type="PIRSF" id="PIRSF005962">
    <property type="entry name" value="Pept_M20D_amidohydro"/>
    <property type="match status" value="1"/>
</dbReference>
<dbReference type="EMBL" id="CP096983">
    <property type="protein sequence ID" value="URZ10760.1"/>
    <property type="molecule type" value="Genomic_DNA"/>
</dbReference>
<proteinExistence type="predicted"/>
<feature type="binding site" evidence="2">
    <location>
        <position position="103"/>
    </location>
    <ligand>
        <name>Mn(2+)</name>
        <dbReference type="ChEBI" id="CHEBI:29035"/>
        <label>2</label>
    </ligand>
</feature>
<protein>
    <submittedName>
        <fullName evidence="3">N-acetylcysteine deacetylase</fullName>
        <ecNumber evidence="3">3.5.1.-</ecNumber>
    </submittedName>
</protein>
<dbReference type="NCBIfam" id="TIGR01891">
    <property type="entry name" value="amidohydrolases"/>
    <property type="match status" value="1"/>
</dbReference>
<evidence type="ECO:0000256" key="1">
    <source>
        <dbReference type="ARBA" id="ARBA00022801"/>
    </source>
</evidence>
<dbReference type="Proteomes" id="UP000190951">
    <property type="component" value="Chromosome"/>
</dbReference>
<dbReference type="GO" id="GO:0050118">
    <property type="term" value="F:N-acetyldiaminopimelate deacetylase activity"/>
    <property type="evidence" value="ECO:0007669"/>
    <property type="project" value="UniProtKB-ARBA"/>
</dbReference>
<dbReference type="PANTHER" id="PTHR11014">
    <property type="entry name" value="PEPTIDASE M20 FAMILY MEMBER"/>
    <property type="match status" value="1"/>
</dbReference>
<evidence type="ECO:0000256" key="2">
    <source>
        <dbReference type="PIRSR" id="PIRSR005962-1"/>
    </source>
</evidence>
<keyword evidence="2" id="KW-0479">Metal-binding</keyword>
<feature type="binding site" evidence="2">
    <location>
        <position position="353"/>
    </location>
    <ligand>
        <name>Mn(2+)</name>
        <dbReference type="ChEBI" id="CHEBI:29035"/>
        <label>2</label>
    </ligand>
</feature>
<evidence type="ECO:0000313" key="4">
    <source>
        <dbReference type="Proteomes" id="UP000190951"/>
    </source>
</evidence>
<feature type="binding site" evidence="2">
    <location>
        <position position="137"/>
    </location>
    <ligand>
        <name>Mn(2+)</name>
        <dbReference type="ChEBI" id="CHEBI:29035"/>
        <label>2</label>
    </ligand>
</feature>
<dbReference type="KEGG" id="crw:CROST_014700"/>
<dbReference type="STRING" id="84029.CROST_03140"/>
<dbReference type="Gene3D" id="3.30.70.360">
    <property type="match status" value="1"/>
</dbReference>
<dbReference type="PANTHER" id="PTHR11014:SF63">
    <property type="entry name" value="METALLOPEPTIDASE, PUTATIVE (AFU_ORTHOLOGUE AFUA_6G09600)-RELATED"/>
    <property type="match status" value="1"/>
</dbReference>
<comment type="cofactor">
    <cofactor evidence="2">
        <name>Mn(2+)</name>
        <dbReference type="ChEBI" id="CHEBI:29035"/>
    </cofactor>
    <text evidence="2">The Mn(2+) ion enhances activity.</text>
</comment>
<dbReference type="InterPro" id="IPR017439">
    <property type="entry name" value="Amidohydrolase"/>
</dbReference>